<protein>
    <recommendedName>
        <fullName evidence="7 8">Arginine repressor</fullName>
    </recommendedName>
</protein>
<dbReference type="SUPFAM" id="SSF46785">
    <property type="entry name" value="Winged helix' DNA-binding domain"/>
    <property type="match status" value="1"/>
</dbReference>
<evidence type="ECO:0000256" key="4">
    <source>
        <dbReference type="ARBA" id="ARBA00023015"/>
    </source>
</evidence>
<dbReference type="InterPro" id="IPR036388">
    <property type="entry name" value="WH-like_DNA-bd_sf"/>
</dbReference>
<evidence type="ECO:0000256" key="3">
    <source>
        <dbReference type="ARBA" id="ARBA00022490"/>
    </source>
</evidence>
<evidence type="ECO:0000256" key="8">
    <source>
        <dbReference type="NCBIfam" id="TIGR01529"/>
    </source>
</evidence>
<name>A0ABT1Y4K2_9FIRM</name>
<comment type="similarity">
    <text evidence="2 7">Belongs to the ArgR family.</text>
</comment>
<evidence type="ECO:0000313" key="11">
    <source>
        <dbReference type="EMBL" id="MCR6545804.1"/>
    </source>
</evidence>
<dbReference type="EMBL" id="JANPWE010000004">
    <property type="protein sequence ID" value="MCR6545804.1"/>
    <property type="molecule type" value="Genomic_DNA"/>
</dbReference>
<dbReference type="PANTHER" id="PTHR34471:SF1">
    <property type="entry name" value="ARGININE REPRESSOR"/>
    <property type="match status" value="1"/>
</dbReference>
<evidence type="ECO:0000256" key="2">
    <source>
        <dbReference type="ARBA" id="ARBA00008316"/>
    </source>
</evidence>
<dbReference type="InterPro" id="IPR036251">
    <property type="entry name" value="Arg_repress_C_sf"/>
</dbReference>
<comment type="caution">
    <text evidence="11">The sequence shown here is derived from an EMBL/GenBank/DDBJ whole genome shotgun (WGS) entry which is preliminary data.</text>
</comment>
<dbReference type="SUPFAM" id="SSF55252">
    <property type="entry name" value="C-terminal domain of arginine repressor"/>
    <property type="match status" value="1"/>
</dbReference>
<keyword evidence="7" id="KW-0055">Arginine biosynthesis</keyword>
<keyword evidence="7" id="KW-0028">Amino-acid biosynthesis</keyword>
<feature type="domain" description="Arginine repressor DNA-binding" evidence="9">
    <location>
        <begin position="2"/>
        <end position="65"/>
    </location>
</feature>
<comment type="function">
    <text evidence="7">Regulates arginine biosynthesis genes.</text>
</comment>
<keyword evidence="4 7" id="KW-0805">Transcription regulation</keyword>
<keyword evidence="6 7" id="KW-0804">Transcription</keyword>
<evidence type="ECO:0000256" key="7">
    <source>
        <dbReference type="HAMAP-Rule" id="MF_00173"/>
    </source>
</evidence>
<dbReference type="Gene3D" id="3.30.1360.40">
    <property type="match status" value="1"/>
</dbReference>
<dbReference type="HAMAP" id="MF_00173">
    <property type="entry name" value="Arg_repressor"/>
    <property type="match status" value="1"/>
</dbReference>
<dbReference type="InterPro" id="IPR020899">
    <property type="entry name" value="Arg_repress_C"/>
</dbReference>
<dbReference type="InterPro" id="IPR036390">
    <property type="entry name" value="WH_DNA-bd_sf"/>
</dbReference>
<keyword evidence="12" id="KW-1185">Reference proteome</keyword>
<dbReference type="RefSeq" id="WP_089611072.1">
    <property type="nucleotide sequence ID" value="NZ_CP022121.1"/>
</dbReference>
<accession>A0ABT1Y4K2</accession>
<evidence type="ECO:0000259" key="9">
    <source>
        <dbReference type="Pfam" id="PF01316"/>
    </source>
</evidence>
<dbReference type="PRINTS" id="PR01467">
    <property type="entry name" value="ARGREPRESSOR"/>
</dbReference>
<evidence type="ECO:0000259" key="10">
    <source>
        <dbReference type="Pfam" id="PF02863"/>
    </source>
</evidence>
<dbReference type="Pfam" id="PF01316">
    <property type="entry name" value="Arg_repressor"/>
    <property type="match status" value="1"/>
</dbReference>
<reference evidence="11 12" key="1">
    <citation type="submission" date="2022-08" db="EMBL/GenBank/DDBJ databases">
        <title>Proteogenomics of the novel Dehalobacterium formicoaceticum strain EZ94 highlights a key role of methyltransferases during anaerobic dichloromethane degradation.</title>
        <authorList>
            <person name="Wasmund K."/>
        </authorList>
    </citation>
    <scope>NUCLEOTIDE SEQUENCE [LARGE SCALE GENOMIC DNA]</scope>
    <source>
        <strain evidence="11 12">EZ94</strain>
    </source>
</reference>
<dbReference type="Pfam" id="PF02863">
    <property type="entry name" value="Arg_repressor_C"/>
    <property type="match status" value="1"/>
</dbReference>
<dbReference type="InterPro" id="IPR001669">
    <property type="entry name" value="Arg_repress"/>
</dbReference>
<keyword evidence="3 7" id="KW-0963">Cytoplasm</keyword>
<dbReference type="InterPro" id="IPR020900">
    <property type="entry name" value="Arg_repress_DNA-bd"/>
</dbReference>
<feature type="domain" description="Arginine repressor C-terminal" evidence="10">
    <location>
        <begin position="80"/>
        <end position="146"/>
    </location>
</feature>
<dbReference type="Proteomes" id="UP001524944">
    <property type="component" value="Unassembled WGS sequence"/>
</dbReference>
<dbReference type="Gene3D" id="1.10.10.10">
    <property type="entry name" value="Winged helix-like DNA-binding domain superfamily/Winged helix DNA-binding domain"/>
    <property type="match status" value="1"/>
</dbReference>
<evidence type="ECO:0000256" key="1">
    <source>
        <dbReference type="ARBA" id="ARBA00004496"/>
    </source>
</evidence>
<gene>
    <name evidence="7 11" type="primary">argR</name>
    <name evidence="11" type="ORF">NVS47_09830</name>
</gene>
<comment type="subcellular location">
    <subcellularLocation>
        <location evidence="1 7">Cytoplasm</location>
    </subcellularLocation>
</comment>
<proteinExistence type="inferred from homology"/>
<organism evidence="11 12">
    <name type="scientific">Dehalobacterium formicoaceticum</name>
    <dbReference type="NCBI Taxonomy" id="51515"/>
    <lineage>
        <taxon>Bacteria</taxon>
        <taxon>Bacillati</taxon>
        <taxon>Bacillota</taxon>
        <taxon>Clostridia</taxon>
        <taxon>Eubacteriales</taxon>
        <taxon>Peptococcaceae</taxon>
        <taxon>Dehalobacterium</taxon>
    </lineage>
</organism>
<keyword evidence="7" id="KW-0678">Repressor</keyword>
<comment type="pathway">
    <text evidence="7">Amino-acid biosynthesis; L-arginine biosynthesis [regulation].</text>
</comment>
<dbReference type="NCBIfam" id="TIGR01529">
    <property type="entry name" value="argR_whole"/>
    <property type="match status" value="1"/>
</dbReference>
<evidence type="ECO:0000313" key="12">
    <source>
        <dbReference type="Proteomes" id="UP001524944"/>
    </source>
</evidence>
<evidence type="ECO:0000256" key="6">
    <source>
        <dbReference type="ARBA" id="ARBA00023163"/>
    </source>
</evidence>
<sequence>MKAARQRKIQEIIEHENIETQGELTEKLKELGFSVTQATVSRDIKELGFLKVPTGLNSGKYSIHRQAPNLHILERTRRLFRDSITDMDFSENIIVLHTLPGAAQAIGSCVDHLDWQEIIGSVAGDDTVIVVIKPQDQVGAILKKLQALLD</sequence>
<evidence type="ECO:0000256" key="5">
    <source>
        <dbReference type="ARBA" id="ARBA00023125"/>
    </source>
</evidence>
<keyword evidence="5 7" id="KW-0238">DNA-binding</keyword>
<dbReference type="PANTHER" id="PTHR34471">
    <property type="entry name" value="ARGININE REPRESSOR"/>
    <property type="match status" value="1"/>
</dbReference>